<comment type="caution">
    <text evidence="2">The sequence shown here is derived from an EMBL/GenBank/DDBJ whole genome shotgun (WGS) entry which is preliminary data.</text>
</comment>
<gene>
    <name evidence="2" type="ORF">A2846_02225</name>
</gene>
<reference evidence="2 3" key="1">
    <citation type="journal article" date="2016" name="Nat. Commun.">
        <title>Thousands of microbial genomes shed light on interconnected biogeochemical processes in an aquifer system.</title>
        <authorList>
            <person name="Anantharaman K."/>
            <person name="Brown C.T."/>
            <person name="Hug L.A."/>
            <person name="Sharon I."/>
            <person name="Castelle C.J."/>
            <person name="Probst A.J."/>
            <person name="Thomas B.C."/>
            <person name="Singh A."/>
            <person name="Wilkins M.J."/>
            <person name="Karaoz U."/>
            <person name="Brodie E.L."/>
            <person name="Williams K.H."/>
            <person name="Hubbard S.S."/>
            <person name="Banfield J.F."/>
        </authorList>
    </citation>
    <scope>NUCLEOTIDE SEQUENCE [LARGE SCALE GENOMIC DNA]</scope>
</reference>
<name>A0A1F5NZ86_9BACT</name>
<proteinExistence type="predicted"/>
<dbReference type="Pfam" id="PF04350">
    <property type="entry name" value="PilO"/>
    <property type="match status" value="1"/>
</dbReference>
<dbReference type="Gene3D" id="3.30.70.60">
    <property type="match status" value="1"/>
</dbReference>
<feature type="transmembrane region" description="Helical" evidence="1">
    <location>
        <begin position="12"/>
        <end position="33"/>
    </location>
</feature>
<evidence type="ECO:0000256" key="1">
    <source>
        <dbReference type="SAM" id="Phobius"/>
    </source>
</evidence>
<evidence type="ECO:0008006" key="4">
    <source>
        <dbReference type="Google" id="ProtNLM"/>
    </source>
</evidence>
<evidence type="ECO:0000313" key="2">
    <source>
        <dbReference type="EMBL" id="OGE82952.1"/>
    </source>
</evidence>
<sequence>MGKNRSNLGSMSTGLLIPVMILGGAAFGYFAAWPQRASLAESRALLATKQAEVADRESSLASIKKLNADVESKRSRLLDVDAALPHESDIPGLLANLEYLALQSGLSVLDIQIQEPTEKTKKKGSEEKIAEDTGEKVKTLKVEISAAGQYPQLLALILNMEQNLRLFDIQGIDFNGTSAVDEIQSYTIRLHTYYQESKGDEIH</sequence>
<dbReference type="GO" id="GO:0043107">
    <property type="term" value="P:type IV pilus-dependent motility"/>
    <property type="evidence" value="ECO:0007669"/>
    <property type="project" value="InterPro"/>
</dbReference>
<dbReference type="AlphaFoldDB" id="A0A1F5NZ86"/>
<keyword evidence="1" id="KW-0472">Membrane</keyword>
<dbReference type="InterPro" id="IPR014717">
    <property type="entry name" value="Transl_elong_EF1B/ribsomal_bS6"/>
</dbReference>
<accession>A0A1F5NZ86</accession>
<dbReference type="Proteomes" id="UP000176339">
    <property type="component" value="Unassembled WGS sequence"/>
</dbReference>
<keyword evidence="1" id="KW-0812">Transmembrane</keyword>
<dbReference type="GO" id="GO:0043683">
    <property type="term" value="P:type IV pilus assembly"/>
    <property type="evidence" value="ECO:0007669"/>
    <property type="project" value="InterPro"/>
</dbReference>
<organism evidence="2 3">
    <name type="scientific">Candidatus Doudnabacteria bacterium RIFCSPHIGHO2_01_FULL_49_9</name>
    <dbReference type="NCBI Taxonomy" id="1817827"/>
    <lineage>
        <taxon>Bacteria</taxon>
        <taxon>Candidatus Doudnaibacteriota</taxon>
    </lineage>
</organism>
<dbReference type="EMBL" id="MFEN01000058">
    <property type="protein sequence ID" value="OGE82952.1"/>
    <property type="molecule type" value="Genomic_DNA"/>
</dbReference>
<protein>
    <recommendedName>
        <fullName evidence="4">Pilus assembly protein PilO</fullName>
    </recommendedName>
</protein>
<dbReference type="InterPro" id="IPR007445">
    <property type="entry name" value="PilO"/>
</dbReference>
<evidence type="ECO:0000313" key="3">
    <source>
        <dbReference type="Proteomes" id="UP000176339"/>
    </source>
</evidence>
<keyword evidence="1" id="KW-1133">Transmembrane helix</keyword>